<name>A0ABW3M0R3_9PSEU</name>
<protein>
    <submittedName>
        <fullName evidence="1">Uncharacterized protein</fullName>
    </submittedName>
</protein>
<accession>A0ABW3M0R3</accession>
<organism evidence="1 2">
    <name type="scientific">Kibdelosporangium lantanae</name>
    <dbReference type="NCBI Taxonomy" id="1497396"/>
    <lineage>
        <taxon>Bacteria</taxon>
        <taxon>Bacillati</taxon>
        <taxon>Actinomycetota</taxon>
        <taxon>Actinomycetes</taxon>
        <taxon>Pseudonocardiales</taxon>
        <taxon>Pseudonocardiaceae</taxon>
        <taxon>Kibdelosporangium</taxon>
    </lineage>
</organism>
<keyword evidence="2" id="KW-1185">Reference proteome</keyword>
<reference evidence="2" key="1">
    <citation type="journal article" date="2019" name="Int. J. Syst. Evol. Microbiol.">
        <title>The Global Catalogue of Microorganisms (GCM) 10K type strain sequencing project: providing services to taxonomists for standard genome sequencing and annotation.</title>
        <authorList>
            <consortium name="The Broad Institute Genomics Platform"/>
            <consortium name="The Broad Institute Genome Sequencing Center for Infectious Disease"/>
            <person name="Wu L."/>
            <person name="Ma J."/>
        </authorList>
    </citation>
    <scope>NUCLEOTIDE SEQUENCE [LARGE SCALE GENOMIC DNA]</scope>
    <source>
        <strain evidence="2">JCM 31486</strain>
    </source>
</reference>
<evidence type="ECO:0000313" key="1">
    <source>
        <dbReference type="EMBL" id="MFD1044241.1"/>
    </source>
</evidence>
<comment type="caution">
    <text evidence="1">The sequence shown here is derived from an EMBL/GenBank/DDBJ whole genome shotgun (WGS) entry which is preliminary data.</text>
</comment>
<proteinExistence type="predicted"/>
<dbReference type="Proteomes" id="UP001597045">
    <property type="component" value="Unassembled WGS sequence"/>
</dbReference>
<dbReference type="EMBL" id="JBHTIS010000017">
    <property type="protein sequence ID" value="MFD1044241.1"/>
    <property type="molecule type" value="Genomic_DNA"/>
</dbReference>
<gene>
    <name evidence="1" type="ORF">ACFQ1S_00825</name>
</gene>
<sequence length="77" mass="8046">MNDTIVVHANPAGLHTIGARGDLALPAAARALSGISANSRVVLAAIVDEKLLFVHPPATVARLLCTHYATMDDHHAD</sequence>
<evidence type="ECO:0000313" key="2">
    <source>
        <dbReference type="Proteomes" id="UP001597045"/>
    </source>
</evidence>